<keyword evidence="1" id="KW-0812">Transmembrane</keyword>
<accession>A0A0D7BCU4</accession>
<keyword evidence="1" id="KW-0472">Membrane</keyword>
<feature type="transmembrane region" description="Helical" evidence="1">
    <location>
        <begin position="32"/>
        <end position="55"/>
    </location>
</feature>
<organism evidence="2 3">
    <name type="scientific">Cylindrobasidium torrendii FP15055 ss-10</name>
    <dbReference type="NCBI Taxonomy" id="1314674"/>
    <lineage>
        <taxon>Eukaryota</taxon>
        <taxon>Fungi</taxon>
        <taxon>Dikarya</taxon>
        <taxon>Basidiomycota</taxon>
        <taxon>Agaricomycotina</taxon>
        <taxon>Agaricomycetes</taxon>
        <taxon>Agaricomycetidae</taxon>
        <taxon>Agaricales</taxon>
        <taxon>Marasmiineae</taxon>
        <taxon>Physalacriaceae</taxon>
        <taxon>Cylindrobasidium</taxon>
    </lineage>
</organism>
<keyword evidence="1" id="KW-1133">Transmembrane helix</keyword>
<reference evidence="2 3" key="1">
    <citation type="journal article" date="2015" name="Fungal Genet. Biol.">
        <title>Evolution of novel wood decay mechanisms in Agaricales revealed by the genome sequences of Fistulina hepatica and Cylindrobasidium torrendii.</title>
        <authorList>
            <person name="Floudas D."/>
            <person name="Held B.W."/>
            <person name="Riley R."/>
            <person name="Nagy L.G."/>
            <person name="Koehler G."/>
            <person name="Ransdell A.S."/>
            <person name="Younus H."/>
            <person name="Chow J."/>
            <person name="Chiniquy J."/>
            <person name="Lipzen A."/>
            <person name="Tritt A."/>
            <person name="Sun H."/>
            <person name="Haridas S."/>
            <person name="LaButti K."/>
            <person name="Ohm R.A."/>
            <person name="Kues U."/>
            <person name="Blanchette R.A."/>
            <person name="Grigoriev I.V."/>
            <person name="Minto R.E."/>
            <person name="Hibbett D.S."/>
        </authorList>
    </citation>
    <scope>NUCLEOTIDE SEQUENCE [LARGE SCALE GENOMIC DNA]</scope>
    <source>
        <strain evidence="2 3">FP15055 ss-10</strain>
    </source>
</reference>
<sequence length="340" mass="38413">MPQNASWFNFILLTVEIHFAVYYFTWKTRNSAYSIAVGLAVLNDVVATIILSAAVWTMYQTHSGSTLDGIPASNYVWTVAINVILVNNTAILEQCFFVHRYFAMCASLLGAHPSQADQRRIPLRASGAPLQYSSIRFSLTRSPRERQCNAPTWLPHTNLLTLPEQHRLFRKIALYCVACGSMTSVATFLNMAFTWFEPAGWIFTIFILGRIYSLSMLVNLVMLRMSTAPRTSIEEVSWTFPAHVHVISGTEPTSTTPGEEFEMRGHVSSISQDDARLGIKYSNKRPRREWPGSDSELDTLEPFLKAYTNVALLDDTRAFGRVPSQQCAVEIDVEREQLER</sequence>
<feature type="transmembrane region" description="Helical" evidence="1">
    <location>
        <begin position="172"/>
        <end position="193"/>
    </location>
</feature>
<proteinExistence type="predicted"/>
<keyword evidence="3" id="KW-1185">Reference proteome</keyword>
<feature type="transmembrane region" description="Helical" evidence="1">
    <location>
        <begin position="6"/>
        <end position="25"/>
    </location>
</feature>
<evidence type="ECO:0000313" key="3">
    <source>
        <dbReference type="Proteomes" id="UP000054007"/>
    </source>
</evidence>
<feature type="transmembrane region" description="Helical" evidence="1">
    <location>
        <begin position="199"/>
        <end position="223"/>
    </location>
</feature>
<dbReference type="Proteomes" id="UP000054007">
    <property type="component" value="Unassembled WGS sequence"/>
</dbReference>
<feature type="transmembrane region" description="Helical" evidence="1">
    <location>
        <begin position="75"/>
        <end position="92"/>
    </location>
</feature>
<evidence type="ECO:0000313" key="2">
    <source>
        <dbReference type="EMBL" id="KIY68337.1"/>
    </source>
</evidence>
<gene>
    <name evidence="2" type="ORF">CYLTODRAFT_443446</name>
</gene>
<dbReference type="EMBL" id="KN880505">
    <property type="protein sequence ID" value="KIY68337.1"/>
    <property type="molecule type" value="Genomic_DNA"/>
</dbReference>
<evidence type="ECO:0000256" key="1">
    <source>
        <dbReference type="SAM" id="Phobius"/>
    </source>
</evidence>
<dbReference type="AlphaFoldDB" id="A0A0D7BCU4"/>
<dbReference type="OrthoDB" id="2993818at2759"/>
<protein>
    <submittedName>
        <fullName evidence="2">Uncharacterized protein</fullName>
    </submittedName>
</protein>
<name>A0A0D7BCU4_9AGAR</name>